<accession>A0A0B7H6V3</accession>
<gene>
    <name evidence="1" type="ORF">CCYN2B_250098</name>
</gene>
<name>A0A0B7H6V3_9FLAO</name>
<proteinExistence type="predicted"/>
<organism evidence="1 2">
    <name type="scientific">Capnocytophaga cynodegmi</name>
    <dbReference type="NCBI Taxonomy" id="28189"/>
    <lineage>
        <taxon>Bacteria</taxon>
        <taxon>Pseudomonadati</taxon>
        <taxon>Bacteroidota</taxon>
        <taxon>Flavobacteriia</taxon>
        <taxon>Flavobacteriales</taxon>
        <taxon>Flavobacteriaceae</taxon>
        <taxon>Capnocytophaga</taxon>
    </lineage>
</organism>
<dbReference type="Proteomes" id="UP000038055">
    <property type="component" value="Unassembled WGS sequence"/>
</dbReference>
<dbReference type="STRING" id="28189.CCYN74_130102"/>
<dbReference type="eggNOG" id="ENOG502Z7N6">
    <property type="taxonomic scope" value="Bacteria"/>
</dbReference>
<keyword evidence="2" id="KW-1185">Reference proteome</keyword>
<dbReference type="EMBL" id="CDOD01000018">
    <property type="protein sequence ID" value="CEN35341.1"/>
    <property type="molecule type" value="Genomic_DNA"/>
</dbReference>
<protein>
    <submittedName>
        <fullName evidence="1">Uncharacterized protein</fullName>
    </submittedName>
</protein>
<reference evidence="2" key="1">
    <citation type="submission" date="2015-01" db="EMBL/GenBank/DDBJ databases">
        <authorList>
            <person name="MANFREDI Pablo"/>
        </authorList>
    </citation>
    <scope>NUCLEOTIDE SEQUENCE [LARGE SCALE GENOMIC DNA]</scope>
    <source>
        <strain evidence="2">Ccyn2B</strain>
    </source>
</reference>
<evidence type="ECO:0000313" key="2">
    <source>
        <dbReference type="Proteomes" id="UP000038055"/>
    </source>
</evidence>
<dbReference type="AlphaFoldDB" id="A0A0B7H6V3"/>
<evidence type="ECO:0000313" key="1">
    <source>
        <dbReference type="EMBL" id="CEN35341.1"/>
    </source>
</evidence>
<sequence length="140" mass="16550">MFALKLLSLNLKKCDVVFIQFAEKQKEMYELTNDQRKYFGLEPIDSDWDKVILKGDHYRPDTILYFDGDTIRRHIISTEKEYKEAHYNEQTRNREVLLPKTSRGKEQKLNASTFEKRTPVGVYLSVFEYGSLIIGSYQVK</sequence>